<organism evidence="6">
    <name type="scientific">Anopheles darlingi</name>
    <name type="common">Mosquito</name>
    <dbReference type="NCBI Taxonomy" id="43151"/>
    <lineage>
        <taxon>Eukaryota</taxon>
        <taxon>Metazoa</taxon>
        <taxon>Ecdysozoa</taxon>
        <taxon>Arthropoda</taxon>
        <taxon>Hexapoda</taxon>
        <taxon>Insecta</taxon>
        <taxon>Pterygota</taxon>
        <taxon>Neoptera</taxon>
        <taxon>Endopterygota</taxon>
        <taxon>Diptera</taxon>
        <taxon>Nematocera</taxon>
        <taxon>Culicoidea</taxon>
        <taxon>Culicidae</taxon>
        <taxon>Anophelinae</taxon>
        <taxon>Anopheles</taxon>
    </lineage>
</organism>
<dbReference type="InterPro" id="IPR016093">
    <property type="entry name" value="MIR_motif"/>
</dbReference>
<dbReference type="GO" id="GO:0016757">
    <property type="term" value="F:glycosyltransferase activity"/>
    <property type="evidence" value="ECO:0007669"/>
    <property type="project" value="UniProtKB-KW"/>
</dbReference>
<dbReference type="GO" id="GO:0032991">
    <property type="term" value="C:protein-containing complex"/>
    <property type="evidence" value="ECO:0007669"/>
    <property type="project" value="UniProtKB-ARBA"/>
</dbReference>
<protein>
    <submittedName>
        <fullName evidence="6">Mannosyltransferase</fullName>
    </submittedName>
</protein>
<sequence length="221" mass="24368">MVFHSSVLLDFALVVSLLSIIDLTLGARNNQYVTCGTVLKLQNVDYRVRLHSHDVKYGTGSGQQSVTATELQEDVNSHWAIKAATGKHCERGEPIKCGETIRLHHLATNKNLHSHHFQSPLSGNQEISAYGDDQGEGDSGDHWTLICSGDSWLRTNPVRLQHKDTDMYLGVSGRTFGRPINGQMEVVGLPNPYSGTEWVAAEGLFIHPTEKDSGARIHTEL</sequence>
<proteinExistence type="predicted"/>
<dbReference type="STRING" id="43151.W5JM99"/>
<feature type="domain" description="MIR" evidence="5">
    <location>
        <begin position="30"/>
        <end position="84"/>
    </location>
</feature>
<evidence type="ECO:0000313" key="7">
    <source>
        <dbReference type="EnsemblMetazoa" id="ADAC002959-PA"/>
    </source>
</evidence>
<evidence type="ECO:0000256" key="2">
    <source>
        <dbReference type="ARBA" id="ARBA00022729"/>
    </source>
</evidence>
<feature type="chain" id="PRO_5010155623" evidence="4">
    <location>
        <begin position="27"/>
        <end position="221"/>
    </location>
</feature>
<reference evidence="6" key="3">
    <citation type="journal article" date="2013" name="Nucleic Acids Res.">
        <title>The genome of Anopheles darlingi, the main neotropical malaria vector.</title>
        <authorList>
            <person name="Marinotti O."/>
            <person name="Cerqueira G.C."/>
            <person name="de Almeida L.G."/>
            <person name="Ferro M.I."/>
            <person name="Loreto E.L."/>
            <person name="Zaha A."/>
            <person name="Teixeira S.M."/>
            <person name="Wespiser A.R."/>
            <person name="Almeida E Silva A."/>
            <person name="Schlindwein A.D."/>
            <person name="Pacheco A.C."/>
            <person name="Silva A.L."/>
            <person name="Graveley B.R."/>
            <person name="Walenz B.P."/>
            <person name="Lima Bde A."/>
            <person name="Ribeiro C.A."/>
            <person name="Nunes-Silva C.G."/>
            <person name="de Carvalho C.R."/>
            <person name="Soares C.M."/>
            <person name="de Menezes C.B."/>
            <person name="Matiolli C."/>
            <person name="Caffrey D."/>
            <person name="Araujo D.A."/>
            <person name="de Oliveira D.M."/>
            <person name="Golenbock D."/>
            <person name="Grisard E.C."/>
            <person name="Fantinatti-Garboggini F."/>
            <person name="de Carvalho F.M."/>
            <person name="Barcellos F.G."/>
            <person name="Prosdocimi F."/>
            <person name="May G."/>
            <person name="Azevedo Junior G.M."/>
            <person name="Guimaraes G.M."/>
            <person name="Goldman G.H."/>
            <person name="Padilha I.Q."/>
            <person name="Batista Jda S."/>
            <person name="Ferro J.A."/>
            <person name="Ribeiro J.M."/>
            <person name="Fietto J.L."/>
            <person name="Dabbas K.M."/>
            <person name="Cerdeira L."/>
            <person name="Agnez-Lima L.F."/>
            <person name="Brocchi M."/>
            <person name="de Carvalho M.O."/>
            <person name="Teixeira Mde M."/>
            <person name="Diniz Maia Mde M."/>
            <person name="Goldman M.H."/>
            <person name="Cruz Schneider M.P."/>
            <person name="Felipe M.S."/>
            <person name="Hungria M."/>
            <person name="Nicolas M.F."/>
            <person name="Pereira M."/>
            <person name="Montes M.A."/>
            <person name="Cantao M.E."/>
            <person name="Vincentz M."/>
            <person name="Rafael M.S."/>
            <person name="Silverman N."/>
            <person name="Stoco P.H."/>
            <person name="Souza R.C."/>
            <person name="Vicentini R."/>
            <person name="Gazzinelli R.T."/>
            <person name="Neves Rde O."/>
            <person name="Silva R."/>
            <person name="Astolfi-Filho S."/>
            <person name="Maciel T.E."/>
            <person name="Urmenyi T.P."/>
            <person name="Tadei W.P."/>
            <person name="Camargo E.P."/>
            <person name="de Vasconcelos A.T."/>
        </authorList>
    </citation>
    <scope>NUCLEOTIDE SEQUENCE</scope>
</reference>
<evidence type="ECO:0000313" key="6">
    <source>
        <dbReference type="EMBL" id="ETN65276.1"/>
    </source>
</evidence>
<dbReference type="Pfam" id="PF02815">
    <property type="entry name" value="MIR"/>
    <property type="match status" value="1"/>
</dbReference>
<evidence type="ECO:0000256" key="4">
    <source>
        <dbReference type="SAM" id="SignalP"/>
    </source>
</evidence>
<evidence type="ECO:0000259" key="5">
    <source>
        <dbReference type="PROSITE" id="PS50919"/>
    </source>
</evidence>
<dbReference type="PANTHER" id="PTHR46809">
    <property type="entry name" value="STROMAL CELL-DERIVED FACTOR 2-LIKE PROTEIN"/>
    <property type="match status" value="1"/>
</dbReference>
<name>W5JM99_ANODA</name>
<dbReference type="OrthoDB" id="5588846at2759"/>
<dbReference type="EnsemblMetazoa" id="ADAC002959-RA">
    <property type="protein sequence ID" value="ADAC002959-PA"/>
    <property type="gene ID" value="ADAC002959"/>
</dbReference>
<reference evidence="7" key="4">
    <citation type="submission" date="2015-06" db="UniProtKB">
        <authorList>
            <consortium name="EnsemblMetazoa"/>
        </authorList>
    </citation>
    <scope>IDENTIFICATION</scope>
</reference>
<dbReference type="FunFam" id="2.80.10.50:FF:000023">
    <property type="entry name" value="Stromal cell-derived factor 2-like 1"/>
    <property type="match status" value="1"/>
</dbReference>
<dbReference type="PROSITE" id="PS50919">
    <property type="entry name" value="MIR"/>
    <property type="match status" value="2"/>
</dbReference>
<accession>W5JM99</accession>
<dbReference type="EMBL" id="ADMH02000703">
    <property type="protein sequence ID" value="ETN65276.1"/>
    <property type="molecule type" value="Genomic_DNA"/>
</dbReference>
<keyword evidence="6" id="KW-0808">Transferase</keyword>
<dbReference type="eggNOG" id="KOG3358">
    <property type="taxonomic scope" value="Eukaryota"/>
</dbReference>
<dbReference type="SUPFAM" id="SSF82109">
    <property type="entry name" value="MIR domain"/>
    <property type="match status" value="1"/>
</dbReference>
<dbReference type="AlphaFoldDB" id="W5JM99"/>
<dbReference type="GO" id="GO:0005783">
    <property type="term" value="C:endoplasmic reticulum"/>
    <property type="evidence" value="ECO:0007669"/>
    <property type="project" value="UniProtKB-ARBA"/>
</dbReference>
<dbReference type="CDD" id="cd23293">
    <property type="entry name" value="beta-trefoil_MIR_SDF2_meta"/>
    <property type="match status" value="1"/>
</dbReference>
<dbReference type="PANTHER" id="PTHR46809:SF2">
    <property type="entry name" value="GH21273P"/>
    <property type="match status" value="1"/>
</dbReference>
<keyword evidence="3" id="KW-0677">Repeat</keyword>
<dbReference type="SMART" id="SM00472">
    <property type="entry name" value="MIR"/>
    <property type="match status" value="3"/>
</dbReference>
<dbReference type="InterPro" id="IPR036300">
    <property type="entry name" value="MIR_dom_sf"/>
</dbReference>
<keyword evidence="8" id="KW-1185">Reference proteome</keyword>
<dbReference type="GO" id="GO:0005576">
    <property type="term" value="C:extracellular region"/>
    <property type="evidence" value="ECO:0007669"/>
    <property type="project" value="UniProtKB-SubCell"/>
</dbReference>
<evidence type="ECO:0000313" key="8">
    <source>
        <dbReference type="Proteomes" id="UP000000673"/>
    </source>
</evidence>
<comment type="subcellular location">
    <subcellularLocation>
        <location evidence="1">Secreted</location>
    </subcellularLocation>
</comment>
<reference evidence="6" key="2">
    <citation type="submission" date="2010-05" db="EMBL/GenBank/DDBJ databases">
        <authorList>
            <person name="Almeida L.G."/>
            <person name="Nicolas M.F."/>
            <person name="Souza R.C."/>
            <person name="Vasconcelos A.T.R."/>
        </authorList>
    </citation>
    <scope>NUCLEOTIDE SEQUENCE</scope>
</reference>
<dbReference type="Proteomes" id="UP000000673">
    <property type="component" value="Unassembled WGS sequence"/>
</dbReference>
<gene>
    <name evidence="6" type="ORF">AND_002959</name>
</gene>
<dbReference type="VEuPathDB" id="VectorBase:ADAC002959"/>
<dbReference type="HOGENOM" id="CLU_078126_0_0_1"/>
<keyword evidence="6" id="KW-0328">Glycosyltransferase</keyword>
<evidence type="ECO:0000256" key="1">
    <source>
        <dbReference type="ARBA" id="ARBA00004613"/>
    </source>
</evidence>
<keyword evidence="2 4" id="KW-0732">Signal</keyword>
<dbReference type="Gene3D" id="2.80.10.50">
    <property type="match status" value="1"/>
</dbReference>
<reference evidence="6 8" key="1">
    <citation type="journal article" date="2010" name="BMC Genomics">
        <title>Combination of measures distinguishes pre-miRNAs from other stem-loops in the genome of the newly sequenced Anopheles darlingi.</title>
        <authorList>
            <person name="Mendes N.D."/>
            <person name="Freitas A.T."/>
            <person name="Vasconcelos A.T."/>
            <person name="Sagot M.F."/>
        </authorList>
    </citation>
    <scope>NUCLEOTIDE SEQUENCE</scope>
</reference>
<dbReference type="FunCoup" id="W5JM99">
    <property type="interactions" value="1192"/>
</dbReference>
<feature type="domain" description="MIR" evidence="5">
    <location>
        <begin position="92"/>
        <end position="148"/>
    </location>
</feature>
<evidence type="ECO:0000256" key="3">
    <source>
        <dbReference type="ARBA" id="ARBA00022737"/>
    </source>
</evidence>
<dbReference type="VEuPathDB" id="VectorBase:ADAR2_011751"/>
<feature type="signal peptide" evidence="4">
    <location>
        <begin position="1"/>
        <end position="26"/>
    </location>
</feature>
<dbReference type="OMA" id="KPQHGTR"/>